<dbReference type="Gene3D" id="1.25.40.10">
    <property type="entry name" value="Tetratricopeptide repeat domain"/>
    <property type="match status" value="3"/>
</dbReference>
<dbReference type="Pfam" id="PF13181">
    <property type="entry name" value="TPR_8"/>
    <property type="match status" value="1"/>
</dbReference>
<evidence type="ECO:0000256" key="2">
    <source>
        <dbReference type="SAM" id="MobiDB-lite"/>
    </source>
</evidence>
<evidence type="ECO:0000256" key="1">
    <source>
        <dbReference type="PROSITE-ProRule" id="PRU00339"/>
    </source>
</evidence>
<evidence type="ECO:0000313" key="4">
    <source>
        <dbReference type="EMBL" id="MBC6490456.1"/>
    </source>
</evidence>
<evidence type="ECO:0008006" key="6">
    <source>
        <dbReference type="Google" id="ProtNLM"/>
    </source>
</evidence>
<dbReference type="PANTHER" id="PTHR12558">
    <property type="entry name" value="CELL DIVISION CYCLE 16,23,27"/>
    <property type="match status" value="1"/>
</dbReference>
<feature type="chain" id="PRO_5045714829" description="Tetratricopeptide repeat protein" evidence="3">
    <location>
        <begin position="22"/>
        <end position="555"/>
    </location>
</feature>
<keyword evidence="5" id="KW-1185">Reference proteome</keyword>
<sequence>MKKYLYSLVLAAVLGGNALNAQSVDQGKKFYYYERFNSAKETLEKVLAANPNDINAIYWLGQTLIEQKDVEGARSLYQKALATNGNAPLLLVGTGHIELLDGKKDEARQRFETAISLTKGKDVEIFNAIGKSMVDAKDGDADYVIEKLTPVTQQKKFNSPETWITIGDAYRKKVDGGNAVQSYQRALELNPGYAAAKNRIAKIYLTQQNTEIFLPAFEDAVRIDPNYAPAIYELYFYYFNRDINKAKDYYDKYLAVSDPSPENDYEKTAILFASRRYDEAISTANGFISSLGDKADPRYYKLVAYSYDEKKDSVSAKKFLDEYFARQKEDKFVPKDYEFRAILLSRFPGNEAEAMASYDKAIASDTAMESKLELMTNAAALAKKSGNRLGEAKYLGQLYATKKTPNNVDLYNWGFANYQAANYPTADSIFAVYAEKYPNEIFGYLWRARANQAMDTSMTAGLAVPHYEKLGEMARTLDAVKYKGQAVSSYFYLVQYYNDIKKDKDKALEYIDKVLEVDPTNETAVKIKEVLSKAPAKKTSSSGATPKKPAESSGN</sequence>
<accession>A0ABR7M606</accession>
<gene>
    <name evidence="4" type="ORF">BC349_05735</name>
</gene>
<dbReference type="PANTHER" id="PTHR12558:SF13">
    <property type="entry name" value="CELL DIVISION CYCLE PROTEIN 27 HOMOLOG"/>
    <property type="match status" value="1"/>
</dbReference>
<dbReference type="EMBL" id="MBUA01000001">
    <property type="protein sequence ID" value="MBC6490456.1"/>
    <property type="molecule type" value="Genomic_DNA"/>
</dbReference>
<name>A0ABR7M606_9BACT</name>
<evidence type="ECO:0000313" key="5">
    <source>
        <dbReference type="Proteomes" id="UP000765802"/>
    </source>
</evidence>
<evidence type="ECO:0000256" key="3">
    <source>
        <dbReference type="SAM" id="SignalP"/>
    </source>
</evidence>
<keyword evidence="3" id="KW-0732">Signal</keyword>
<protein>
    <recommendedName>
        <fullName evidence="6">Tetratricopeptide repeat protein</fullName>
    </recommendedName>
</protein>
<feature type="repeat" description="TPR" evidence="1">
    <location>
        <begin position="160"/>
        <end position="193"/>
    </location>
</feature>
<feature type="repeat" description="TPR" evidence="1">
    <location>
        <begin position="194"/>
        <end position="227"/>
    </location>
</feature>
<dbReference type="SMART" id="SM00028">
    <property type="entry name" value="TPR"/>
    <property type="match status" value="6"/>
</dbReference>
<dbReference type="Pfam" id="PF14559">
    <property type="entry name" value="TPR_19"/>
    <property type="match status" value="1"/>
</dbReference>
<feature type="signal peptide" evidence="3">
    <location>
        <begin position="1"/>
        <end position="21"/>
    </location>
</feature>
<reference evidence="4 5" key="1">
    <citation type="submission" date="2016-07" db="EMBL/GenBank/DDBJ databases">
        <title>Genome analysis of Flavihumibacter stibioxidans YS-17.</title>
        <authorList>
            <person name="Shi K."/>
            <person name="Han Y."/>
            <person name="Wang G."/>
        </authorList>
    </citation>
    <scope>NUCLEOTIDE SEQUENCE [LARGE SCALE GENOMIC DNA]</scope>
    <source>
        <strain evidence="4 5">YS-17</strain>
    </source>
</reference>
<comment type="caution">
    <text evidence="4">The sequence shown here is derived from an EMBL/GenBank/DDBJ whole genome shotgun (WGS) entry which is preliminary data.</text>
</comment>
<feature type="region of interest" description="Disordered" evidence="2">
    <location>
        <begin position="533"/>
        <end position="555"/>
    </location>
</feature>
<dbReference type="Pfam" id="PF13432">
    <property type="entry name" value="TPR_16"/>
    <property type="match status" value="1"/>
</dbReference>
<proteinExistence type="predicted"/>
<dbReference type="InterPro" id="IPR019734">
    <property type="entry name" value="TPR_rpt"/>
</dbReference>
<dbReference type="PROSITE" id="PS50005">
    <property type="entry name" value="TPR"/>
    <property type="match status" value="2"/>
</dbReference>
<dbReference type="Proteomes" id="UP000765802">
    <property type="component" value="Unassembled WGS sequence"/>
</dbReference>
<dbReference type="InterPro" id="IPR011990">
    <property type="entry name" value="TPR-like_helical_dom_sf"/>
</dbReference>
<keyword evidence="1" id="KW-0802">TPR repeat</keyword>
<organism evidence="4 5">
    <name type="scientific">Flavihumibacter stibioxidans</name>
    <dbReference type="NCBI Taxonomy" id="1834163"/>
    <lineage>
        <taxon>Bacteria</taxon>
        <taxon>Pseudomonadati</taxon>
        <taxon>Bacteroidota</taxon>
        <taxon>Chitinophagia</taxon>
        <taxon>Chitinophagales</taxon>
        <taxon>Chitinophagaceae</taxon>
        <taxon>Flavihumibacter</taxon>
    </lineage>
</organism>
<dbReference type="RefSeq" id="WP_187255757.1">
    <property type="nucleotide sequence ID" value="NZ_JBHULF010000006.1"/>
</dbReference>
<dbReference type="SUPFAM" id="SSF48452">
    <property type="entry name" value="TPR-like"/>
    <property type="match status" value="2"/>
</dbReference>